<accession>A0A7N0SY71</accession>
<name>A0A7N0SY71_KALFE</name>
<sequence>MPPFKSSKKISKDLKKLKKRKVSNAAPVDPTAVDTEWWESFWDKNSPAVGTFAVHFELESVFILNLCLC</sequence>
<evidence type="ECO:0000313" key="2">
    <source>
        <dbReference type="Proteomes" id="UP000594263"/>
    </source>
</evidence>
<keyword evidence="2" id="KW-1185">Reference proteome</keyword>
<evidence type="ECO:0000313" key="1">
    <source>
        <dbReference type="EnsemblPlants" id="Kaladp0012s0010.1.v1.1.CDS.1"/>
    </source>
</evidence>
<proteinExistence type="predicted"/>
<dbReference type="Proteomes" id="UP000594263">
    <property type="component" value="Unplaced"/>
</dbReference>
<dbReference type="Gramene" id="Kaladp0012s0010.1.v1.1">
    <property type="protein sequence ID" value="Kaladp0012s0010.1.v1.1.CDS.1"/>
    <property type="gene ID" value="Kaladp0012s0010.v1.1"/>
</dbReference>
<dbReference type="EnsemblPlants" id="Kaladp0012s0010.1.v1.1">
    <property type="protein sequence ID" value="Kaladp0012s0010.1.v1.1.CDS.1"/>
    <property type="gene ID" value="Kaladp0012s0010.v1.1"/>
</dbReference>
<protein>
    <submittedName>
        <fullName evidence="1">Uncharacterized protein</fullName>
    </submittedName>
</protein>
<reference evidence="1" key="1">
    <citation type="submission" date="2021-01" db="UniProtKB">
        <authorList>
            <consortium name="EnsemblPlants"/>
        </authorList>
    </citation>
    <scope>IDENTIFICATION</scope>
</reference>
<organism evidence="1 2">
    <name type="scientific">Kalanchoe fedtschenkoi</name>
    <name type="common">Lavender scallops</name>
    <name type="synonym">South American air plant</name>
    <dbReference type="NCBI Taxonomy" id="63787"/>
    <lineage>
        <taxon>Eukaryota</taxon>
        <taxon>Viridiplantae</taxon>
        <taxon>Streptophyta</taxon>
        <taxon>Embryophyta</taxon>
        <taxon>Tracheophyta</taxon>
        <taxon>Spermatophyta</taxon>
        <taxon>Magnoliopsida</taxon>
        <taxon>eudicotyledons</taxon>
        <taxon>Gunneridae</taxon>
        <taxon>Pentapetalae</taxon>
        <taxon>Saxifragales</taxon>
        <taxon>Crassulaceae</taxon>
        <taxon>Kalanchoe</taxon>
    </lineage>
</organism>
<dbReference type="AlphaFoldDB" id="A0A7N0SY71"/>